<name>A0A6G7Y6K9_9ACTN</name>
<dbReference type="GO" id="GO:1904680">
    <property type="term" value="F:peptide transmembrane transporter activity"/>
    <property type="evidence" value="ECO:0007669"/>
    <property type="project" value="TreeGrafter"/>
</dbReference>
<dbReference type="InterPro" id="IPR019546">
    <property type="entry name" value="TAT_signal_bac_arc"/>
</dbReference>
<dbReference type="Gene3D" id="3.90.76.10">
    <property type="entry name" value="Dipeptide-binding Protein, Domain 1"/>
    <property type="match status" value="1"/>
</dbReference>
<dbReference type="GO" id="GO:0043190">
    <property type="term" value="C:ATP-binding cassette (ABC) transporter complex"/>
    <property type="evidence" value="ECO:0007669"/>
    <property type="project" value="InterPro"/>
</dbReference>
<dbReference type="Proteomes" id="UP000501058">
    <property type="component" value="Chromosome"/>
</dbReference>
<dbReference type="Gene3D" id="3.10.105.10">
    <property type="entry name" value="Dipeptide-binding Protein, Domain 3"/>
    <property type="match status" value="1"/>
</dbReference>
<dbReference type="PROSITE" id="PS51318">
    <property type="entry name" value="TAT"/>
    <property type="match status" value="1"/>
</dbReference>
<evidence type="ECO:0000256" key="1">
    <source>
        <dbReference type="ARBA" id="ARBA00005695"/>
    </source>
</evidence>
<keyword evidence="3 4" id="KW-0732">Signal</keyword>
<comment type="similarity">
    <text evidence="1">Belongs to the bacterial solute-binding protein 5 family.</text>
</comment>
<dbReference type="CDD" id="cd00995">
    <property type="entry name" value="PBP2_NikA_DppA_OppA_like"/>
    <property type="match status" value="1"/>
</dbReference>
<dbReference type="AlphaFoldDB" id="A0A6G7Y6K9"/>
<evidence type="ECO:0000256" key="4">
    <source>
        <dbReference type="SAM" id="SignalP"/>
    </source>
</evidence>
<dbReference type="PIRSF" id="PIRSF002741">
    <property type="entry name" value="MppA"/>
    <property type="match status" value="1"/>
</dbReference>
<protein>
    <submittedName>
        <fullName evidence="6">ABC transporter substrate-binding protein</fullName>
    </submittedName>
</protein>
<evidence type="ECO:0000256" key="2">
    <source>
        <dbReference type="ARBA" id="ARBA00022448"/>
    </source>
</evidence>
<proteinExistence type="inferred from homology"/>
<reference evidence="6 7" key="1">
    <citation type="submission" date="2020-03" db="EMBL/GenBank/DDBJ databases">
        <title>Propioniciclava sp. nov., isolated from Hydrophilus acuminatus.</title>
        <authorList>
            <person name="Hyun D.-W."/>
            <person name="Bae J.-W."/>
        </authorList>
    </citation>
    <scope>NUCLEOTIDE SEQUENCE [LARGE SCALE GENOMIC DNA]</scope>
    <source>
        <strain evidence="6 7">HDW11</strain>
    </source>
</reference>
<dbReference type="GO" id="GO:0042597">
    <property type="term" value="C:periplasmic space"/>
    <property type="evidence" value="ECO:0007669"/>
    <property type="project" value="UniProtKB-ARBA"/>
</dbReference>
<evidence type="ECO:0000313" key="6">
    <source>
        <dbReference type="EMBL" id="QIK72349.1"/>
    </source>
</evidence>
<evidence type="ECO:0000256" key="3">
    <source>
        <dbReference type="ARBA" id="ARBA00022729"/>
    </source>
</evidence>
<dbReference type="InterPro" id="IPR006311">
    <property type="entry name" value="TAT_signal"/>
</dbReference>
<dbReference type="PANTHER" id="PTHR30290">
    <property type="entry name" value="PERIPLASMIC BINDING COMPONENT OF ABC TRANSPORTER"/>
    <property type="match status" value="1"/>
</dbReference>
<dbReference type="KEGG" id="prv:G7070_08785"/>
<dbReference type="EMBL" id="CP049865">
    <property type="protein sequence ID" value="QIK72349.1"/>
    <property type="molecule type" value="Genomic_DNA"/>
</dbReference>
<dbReference type="InterPro" id="IPR000914">
    <property type="entry name" value="SBP_5_dom"/>
</dbReference>
<dbReference type="Gene3D" id="3.40.190.10">
    <property type="entry name" value="Periplasmic binding protein-like II"/>
    <property type="match status" value="1"/>
</dbReference>
<feature type="domain" description="Solute-binding protein family 5" evidence="5">
    <location>
        <begin position="102"/>
        <end position="459"/>
    </location>
</feature>
<organism evidence="6 7">
    <name type="scientific">Propioniciclava coleopterorum</name>
    <dbReference type="NCBI Taxonomy" id="2714937"/>
    <lineage>
        <taxon>Bacteria</taxon>
        <taxon>Bacillati</taxon>
        <taxon>Actinomycetota</taxon>
        <taxon>Actinomycetes</taxon>
        <taxon>Propionibacteriales</taxon>
        <taxon>Propionibacteriaceae</taxon>
        <taxon>Propioniciclava</taxon>
    </lineage>
</organism>
<accession>A0A6G7Y6K9</accession>
<gene>
    <name evidence="6" type="ORF">G7070_08785</name>
</gene>
<sequence length="539" mass="58142">MENGSLATTRRGFLKLSGALGAAAALAGSLSACGTTPAQRGTTTPGATAAAVNKDGTITAAISYELGTNGFDPMTTSAALTVAANWHTMEGLTEILPSGKREVYAALAKELPKKVDDTTYEATLRDGAVFHNGSPVTTADVVYSFERVLDPANKSLYRQFIPFVSGVTAKDDKTVTIKLAYPVTLVAERVAVVKIVPKAVASADAKAFDANPVGTGPYKMTDNSATSKEIRFERNDAYTGSRPALAKQMVWKIMPDDATRTNALTSKAVQAMDLVPDLSIATLQQSSTVAAEQGFSLLFTMFNMGAAPFNDVKNRQAFFYALPLDKMIQTAYLGNATPATSFLQDTHPDYQKASTVYAYDPEKAKALFAETGLKSFRLLCTDHGWVKKITPLIKEALEAIGMSVDFTEKKSSDVYNTIDGKPDAFDVVVAPGDPSVFGNDPDLLMRWWFAGDVWTDSRMHWKGQPSYDQMQTLLADGLKAEKADQKAIWGKAFNLLSENIPLYPLFHRKATSGYDKASLVDFKPIALTGLAFLDTGSTK</sequence>
<evidence type="ECO:0000259" key="5">
    <source>
        <dbReference type="Pfam" id="PF00496"/>
    </source>
</evidence>
<feature type="signal peptide" evidence="4">
    <location>
        <begin position="1"/>
        <end position="34"/>
    </location>
</feature>
<feature type="chain" id="PRO_5038569149" evidence="4">
    <location>
        <begin position="35"/>
        <end position="539"/>
    </location>
</feature>
<dbReference type="PANTHER" id="PTHR30290:SF9">
    <property type="entry name" value="OLIGOPEPTIDE-BINDING PROTEIN APPA"/>
    <property type="match status" value="1"/>
</dbReference>
<dbReference type="InterPro" id="IPR030678">
    <property type="entry name" value="Peptide/Ni-bd"/>
</dbReference>
<dbReference type="SUPFAM" id="SSF53850">
    <property type="entry name" value="Periplasmic binding protein-like II"/>
    <property type="match status" value="1"/>
</dbReference>
<dbReference type="NCBIfam" id="TIGR01409">
    <property type="entry name" value="TAT_signal_seq"/>
    <property type="match status" value="1"/>
</dbReference>
<dbReference type="Pfam" id="PF00496">
    <property type="entry name" value="SBP_bac_5"/>
    <property type="match status" value="1"/>
</dbReference>
<dbReference type="InterPro" id="IPR039424">
    <property type="entry name" value="SBP_5"/>
</dbReference>
<dbReference type="GO" id="GO:0015833">
    <property type="term" value="P:peptide transport"/>
    <property type="evidence" value="ECO:0007669"/>
    <property type="project" value="TreeGrafter"/>
</dbReference>
<evidence type="ECO:0000313" key="7">
    <source>
        <dbReference type="Proteomes" id="UP000501058"/>
    </source>
</evidence>
<dbReference type="RefSeq" id="WP_166233425.1">
    <property type="nucleotide sequence ID" value="NZ_CP049865.1"/>
</dbReference>
<keyword evidence="2" id="KW-0813">Transport</keyword>
<keyword evidence="7" id="KW-1185">Reference proteome</keyword>